<organism evidence="1 2">
    <name type="scientific">Aspergillus versicolor CBS 583.65</name>
    <dbReference type="NCBI Taxonomy" id="1036611"/>
    <lineage>
        <taxon>Eukaryota</taxon>
        <taxon>Fungi</taxon>
        <taxon>Dikarya</taxon>
        <taxon>Ascomycota</taxon>
        <taxon>Pezizomycotina</taxon>
        <taxon>Eurotiomycetes</taxon>
        <taxon>Eurotiomycetidae</taxon>
        <taxon>Eurotiales</taxon>
        <taxon>Aspergillaceae</taxon>
        <taxon>Aspergillus</taxon>
        <taxon>Aspergillus subgen. Nidulantes</taxon>
    </lineage>
</organism>
<dbReference type="GeneID" id="63731812"/>
<dbReference type="Proteomes" id="UP000184073">
    <property type="component" value="Unassembled WGS sequence"/>
</dbReference>
<dbReference type="VEuPathDB" id="FungiDB:ASPVEDRAFT_755166"/>
<proteinExistence type="predicted"/>
<accession>A0A1L9PQI0</accession>
<name>A0A1L9PQI0_ASPVE</name>
<evidence type="ECO:0000313" key="2">
    <source>
        <dbReference type="Proteomes" id="UP000184073"/>
    </source>
</evidence>
<protein>
    <submittedName>
        <fullName evidence="1">Uncharacterized protein</fullName>
    </submittedName>
</protein>
<dbReference type="EMBL" id="KV878130">
    <property type="protein sequence ID" value="OJJ03770.1"/>
    <property type="molecule type" value="Genomic_DNA"/>
</dbReference>
<gene>
    <name evidence="1" type="ORF">ASPVEDRAFT_755166</name>
</gene>
<evidence type="ECO:0000313" key="1">
    <source>
        <dbReference type="EMBL" id="OJJ03770.1"/>
    </source>
</evidence>
<reference evidence="2" key="1">
    <citation type="journal article" date="2017" name="Genome Biol.">
        <title>Comparative genomics reveals high biological diversity and specific adaptations in the industrially and medically important fungal genus Aspergillus.</title>
        <authorList>
            <person name="de Vries R.P."/>
            <person name="Riley R."/>
            <person name="Wiebenga A."/>
            <person name="Aguilar-Osorio G."/>
            <person name="Amillis S."/>
            <person name="Uchima C.A."/>
            <person name="Anderluh G."/>
            <person name="Asadollahi M."/>
            <person name="Askin M."/>
            <person name="Barry K."/>
            <person name="Battaglia E."/>
            <person name="Bayram O."/>
            <person name="Benocci T."/>
            <person name="Braus-Stromeyer S.A."/>
            <person name="Caldana C."/>
            <person name="Canovas D."/>
            <person name="Cerqueira G.C."/>
            <person name="Chen F."/>
            <person name="Chen W."/>
            <person name="Choi C."/>
            <person name="Clum A."/>
            <person name="Dos Santos R.A."/>
            <person name="Damasio A.R."/>
            <person name="Diallinas G."/>
            <person name="Emri T."/>
            <person name="Fekete E."/>
            <person name="Flipphi M."/>
            <person name="Freyberg S."/>
            <person name="Gallo A."/>
            <person name="Gournas C."/>
            <person name="Habgood R."/>
            <person name="Hainaut M."/>
            <person name="Harispe M.L."/>
            <person name="Henrissat B."/>
            <person name="Hilden K.S."/>
            <person name="Hope R."/>
            <person name="Hossain A."/>
            <person name="Karabika E."/>
            <person name="Karaffa L."/>
            <person name="Karanyi Z."/>
            <person name="Krasevec N."/>
            <person name="Kuo A."/>
            <person name="Kusch H."/>
            <person name="LaButti K."/>
            <person name="Lagendijk E.L."/>
            <person name="Lapidus A."/>
            <person name="Levasseur A."/>
            <person name="Lindquist E."/>
            <person name="Lipzen A."/>
            <person name="Logrieco A.F."/>
            <person name="MacCabe A."/>
            <person name="Maekelae M.R."/>
            <person name="Malavazi I."/>
            <person name="Melin P."/>
            <person name="Meyer V."/>
            <person name="Mielnichuk N."/>
            <person name="Miskei M."/>
            <person name="Molnar A.P."/>
            <person name="Mule G."/>
            <person name="Ngan C.Y."/>
            <person name="Orejas M."/>
            <person name="Orosz E."/>
            <person name="Ouedraogo J.P."/>
            <person name="Overkamp K.M."/>
            <person name="Park H.-S."/>
            <person name="Perrone G."/>
            <person name="Piumi F."/>
            <person name="Punt P.J."/>
            <person name="Ram A.F."/>
            <person name="Ramon A."/>
            <person name="Rauscher S."/>
            <person name="Record E."/>
            <person name="Riano-Pachon D.M."/>
            <person name="Robert V."/>
            <person name="Roehrig J."/>
            <person name="Ruller R."/>
            <person name="Salamov A."/>
            <person name="Salih N.S."/>
            <person name="Samson R.A."/>
            <person name="Sandor E."/>
            <person name="Sanguinetti M."/>
            <person name="Schuetze T."/>
            <person name="Sepcic K."/>
            <person name="Shelest E."/>
            <person name="Sherlock G."/>
            <person name="Sophianopoulou V."/>
            <person name="Squina F.M."/>
            <person name="Sun H."/>
            <person name="Susca A."/>
            <person name="Todd R.B."/>
            <person name="Tsang A."/>
            <person name="Unkles S.E."/>
            <person name="van de Wiele N."/>
            <person name="van Rossen-Uffink D."/>
            <person name="Oliveira J.V."/>
            <person name="Vesth T.C."/>
            <person name="Visser J."/>
            <person name="Yu J.-H."/>
            <person name="Zhou M."/>
            <person name="Andersen M.R."/>
            <person name="Archer D.B."/>
            <person name="Baker S.E."/>
            <person name="Benoit I."/>
            <person name="Brakhage A.A."/>
            <person name="Braus G.H."/>
            <person name="Fischer R."/>
            <person name="Frisvad J.C."/>
            <person name="Goldman G.H."/>
            <person name="Houbraken J."/>
            <person name="Oakley B."/>
            <person name="Pocsi I."/>
            <person name="Scazzocchio C."/>
            <person name="Seiboth B."/>
            <person name="vanKuyk P.A."/>
            <person name="Wortman J."/>
            <person name="Dyer P.S."/>
            <person name="Grigoriev I.V."/>
        </authorList>
    </citation>
    <scope>NUCLEOTIDE SEQUENCE [LARGE SCALE GENOMIC DNA]</scope>
    <source>
        <strain evidence="2">CBS 583.65</strain>
    </source>
</reference>
<keyword evidence="2" id="KW-1185">Reference proteome</keyword>
<dbReference type="RefSeq" id="XP_040669532.1">
    <property type="nucleotide sequence ID" value="XM_040816301.1"/>
</dbReference>
<dbReference type="AlphaFoldDB" id="A0A1L9PQI0"/>
<sequence>MCYLLMISKRGNTPMVSQHRILTPKNSVGEPSLLLGGSVVVPCIRGFCAMKIRQTHRHDAVVSLLGEVGRLDSLECRGGQEQCARYTTAVSRVYTALDTGLMHSPKAVSVSLNRPTPLPPVIAGSGCPLWFRIPTPADPQIATTSGLTVIRSMTAIGLDAFSRHTPTLPGRIWYRRRILQGDTIPQA</sequence>